<dbReference type="PANTHER" id="PTHR46832:SF1">
    <property type="entry name" value="5'-METHYLTHIOADENOSINE_S-ADENOSYLHOMOCYSTEINE NUCLEOSIDASE"/>
    <property type="match status" value="1"/>
</dbReference>
<dbReference type="Proteomes" id="UP000295060">
    <property type="component" value="Unassembled WGS sequence"/>
</dbReference>
<organism evidence="2 3">
    <name type="scientific">Kribbella pratensis</name>
    <dbReference type="NCBI Taxonomy" id="2512112"/>
    <lineage>
        <taxon>Bacteria</taxon>
        <taxon>Bacillati</taxon>
        <taxon>Actinomycetota</taxon>
        <taxon>Actinomycetes</taxon>
        <taxon>Propionibacteriales</taxon>
        <taxon>Kribbellaceae</taxon>
        <taxon>Kribbella</taxon>
    </lineage>
</organism>
<proteinExistence type="predicted"/>
<dbReference type="Gene3D" id="3.40.50.1580">
    <property type="entry name" value="Nucleoside phosphorylase domain"/>
    <property type="match status" value="1"/>
</dbReference>
<name>A0ABY2FE29_9ACTN</name>
<dbReference type="InterPro" id="IPR000845">
    <property type="entry name" value="Nucleoside_phosphorylase_d"/>
</dbReference>
<protein>
    <submittedName>
        <fullName evidence="2">Nucleoside phosphorylase</fullName>
    </submittedName>
</protein>
<evidence type="ECO:0000259" key="1">
    <source>
        <dbReference type="Pfam" id="PF01048"/>
    </source>
</evidence>
<dbReference type="SUPFAM" id="SSF53167">
    <property type="entry name" value="Purine and uridine phosphorylases"/>
    <property type="match status" value="1"/>
</dbReference>
<keyword evidence="3" id="KW-1185">Reference proteome</keyword>
<evidence type="ECO:0000313" key="2">
    <source>
        <dbReference type="EMBL" id="TDW89612.1"/>
    </source>
</evidence>
<dbReference type="InterPro" id="IPR035994">
    <property type="entry name" value="Nucleoside_phosphorylase_sf"/>
</dbReference>
<comment type="caution">
    <text evidence="2">The sequence shown here is derived from an EMBL/GenBank/DDBJ whole genome shotgun (WGS) entry which is preliminary data.</text>
</comment>
<sequence length="635" mass="69896">MDRRSSLPRLWVAEPRCRALYENALYLHFLDRELAQAASWRPARTEIVRLLRLLSLLTDADFYCGLSALYENDAVDGPVLRELELLTRTGNLAAFSHELGRDEFLESRRIAYEHDAERYPNYFSTRDSVPLFAPTRWKRLGSTAPLHRELTTWADELPRTNGKWQPVALGLAGPVGDALRRREGQAITFSYFRPELGDLAQKPSVEYRVRRKISEAFTKDYMQVGNGDIVTGIPGLQFFDNLSTTFPIYDAPVLGYLSYILGCSDLIDLQATPLDAFEPLILSRRGVHLNSAGAGVRWLIDGLSRWSVSSRSPTGVVEPTPGQGVMRARLRAILQYAARATGVMPLDAPPQPEAVGAHITDGVARLARVLGDRHPDLRMIYEQTHWGQAVEQVDVLLVTVNDAETSALTVALQEVGFRSRTVFYANNTYQIYTGVAGSVVAAVRSGMSSRGMSGSTLTVQEAIDDLRPAYVIGVGVAFGMKESQPIGQVLISRQLADYELQRVGTVGRRLQVIERGSRVDAHPRILGRFLAASLAEHGFDVQFGQVVSGDKLVDNLDFREALAKRFPEAIGGEMEGAGIQAAADREGTQWLVVKAVCDYAFGKSSDKIKRQAVAADSAARAVVHVISQGGLRKGL</sequence>
<reference evidence="2 3" key="1">
    <citation type="submission" date="2019-03" db="EMBL/GenBank/DDBJ databases">
        <title>Genomic Encyclopedia of Type Strains, Phase III (KMG-III): the genomes of soil and plant-associated and newly described type strains.</title>
        <authorList>
            <person name="Whitman W."/>
        </authorList>
    </citation>
    <scope>NUCLEOTIDE SEQUENCE [LARGE SCALE GENOMIC DNA]</scope>
    <source>
        <strain evidence="2 3">VKMAc-2574</strain>
    </source>
</reference>
<accession>A0ABY2FE29</accession>
<feature type="domain" description="Nucleoside phosphorylase" evidence="1">
    <location>
        <begin position="420"/>
        <end position="626"/>
    </location>
</feature>
<dbReference type="EMBL" id="SODU01000002">
    <property type="protein sequence ID" value="TDW89612.1"/>
    <property type="molecule type" value="Genomic_DNA"/>
</dbReference>
<dbReference type="PANTHER" id="PTHR46832">
    <property type="entry name" value="5'-METHYLTHIOADENOSINE/S-ADENOSYLHOMOCYSTEINE NUCLEOSIDASE"/>
    <property type="match status" value="1"/>
</dbReference>
<dbReference type="Pfam" id="PF01048">
    <property type="entry name" value="PNP_UDP_1"/>
    <property type="match status" value="1"/>
</dbReference>
<evidence type="ECO:0000313" key="3">
    <source>
        <dbReference type="Proteomes" id="UP000295060"/>
    </source>
</evidence>
<gene>
    <name evidence="2" type="ORF">EV137_3408</name>
</gene>